<accession>A0AAD1FQD8</accession>
<evidence type="ECO:0000313" key="1">
    <source>
        <dbReference type="EMBL" id="BAX54802.1"/>
    </source>
</evidence>
<name>A0AAD1FQD8_PHODP</name>
<dbReference type="EMBL" id="AP018046">
    <property type="protein sequence ID" value="BAX54802.1"/>
    <property type="molecule type" value="Genomic_DNA"/>
</dbReference>
<sequence length="37" mass="4175">MADKYGTAQDPYTYENSTVLVNKLNIKVVIPIDLFSI</sequence>
<reference evidence="2" key="1">
    <citation type="submission" date="2017-05" db="EMBL/GenBank/DDBJ databases">
        <title>Whole genome sequence of fish pathogenic bacteria, Photobacterium damselae subsp. piscicida, strain 91-197, isolated from hybrid striped bass (Morone sp.) in USA.</title>
        <authorList>
            <person name="Teru Y."/>
            <person name="Hikima J."/>
            <person name="Kono T."/>
            <person name="Sakai M."/>
            <person name="Takano T."/>
            <person name="Hawke J.P."/>
            <person name="Takeyama H."/>
            <person name="Aoki T."/>
        </authorList>
    </citation>
    <scope>NUCLEOTIDE SEQUENCE [LARGE SCALE GENOMIC DNA]</scope>
    <source>
        <strain evidence="2">91-197</strain>
    </source>
</reference>
<organism evidence="1 2">
    <name type="scientific">Photobacterium damsela subsp. piscicida</name>
    <name type="common">Pasteurella piscicida</name>
    <dbReference type="NCBI Taxonomy" id="38294"/>
    <lineage>
        <taxon>Bacteria</taxon>
        <taxon>Pseudomonadati</taxon>
        <taxon>Pseudomonadota</taxon>
        <taxon>Gammaproteobacteria</taxon>
        <taxon>Vibrionales</taxon>
        <taxon>Vibrionaceae</taxon>
        <taxon>Photobacterium</taxon>
    </lineage>
</organism>
<evidence type="ECO:0000313" key="2">
    <source>
        <dbReference type="Proteomes" id="UP000218676"/>
    </source>
</evidence>
<protein>
    <submittedName>
        <fullName evidence="1">Uncharacterized protein</fullName>
    </submittedName>
</protein>
<dbReference type="Proteomes" id="UP000218676">
    <property type="component" value="Chromosome 2"/>
</dbReference>
<dbReference type="AlphaFoldDB" id="A0AAD1FQD8"/>
<gene>
    <name evidence="1" type="ORF">PDPUS_2_00216</name>
</gene>
<proteinExistence type="predicted"/>